<dbReference type="SUPFAM" id="SSF49503">
    <property type="entry name" value="Cupredoxins"/>
    <property type="match status" value="1"/>
</dbReference>
<comment type="caution">
    <text evidence="2">The sequence shown here is derived from an EMBL/GenBank/DDBJ whole genome shotgun (WGS) entry which is preliminary data.</text>
</comment>
<dbReference type="InterPro" id="IPR013783">
    <property type="entry name" value="Ig-like_fold"/>
</dbReference>
<evidence type="ECO:0000256" key="1">
    <source>
        <dbReference type="SAM" id="SignalP"/>
    </source>
</evidence>
<dbReference type="PANTHER" id="PTHR37833:SF1">
    <property type="entry name" value="SIGNAL PEPTIDE PROTEIN"/>
    <property type="match status" value="1"/>
</dbReference>
<sequence length="131" mass="14412">MRKVVMCLMLLLMGIGYASAQAKAEIKFDKTTHDFGTFSEEDPVVTCTFTFTNIGKAPLVIHQAIASCGCTVPKYTQEPVLPGKTGTLTVTYNGTGRYPGHFRKSITLRTNAETEVLRLYIEGEMKAKGEK</sequence>
<dbReference type="Proteomes" id="UP000824023">
    <property type="component" value="Unassembled WGS sequence"/>
</dbReference>
<accession>A0A9D2CXI9</accession>
<feature type="signal peptide" evidence="1">
    <location>
        <begin position="1"/>
        <end position="20"/>
    </location>
</feature>
<evidence type="ECO:0000313" key="3">
    <source>
        <dbReference type="Proteomes" id="UP000824023"/>
    </source>
</evidence>
<proteinExistence type="predicted"/>
<gene>
    <name evidence="2" type="ORF">H9819_07125</name>
</gene>
<reference evidence="2" key="2">
    <citation type="submission" date="2021-04" db="EMBL/GenBank/DDBJ databases">
        <authorList>
            <person name="Gilroy R."/>
        </authorList>
    </citation>
    <scope>NUCLEOTIDE SEQUENCE</scope>
    <source>
        <strain evidence="2">ChiHjej12B11-24981</strain>
    </source>
</reference>
<dbReference type="Gene3D" id="2.60.40.10">
    <property type="entry name" value="Immunoglobulins"/>
    <property type="match status" value="1"/>
</dbReference>
<protein>
    <submittedName>
        <fullName evidence="2">DUF1573 domain-containing protein</fullName>
    </submittedName>
</protein>
<organism evidence="2 3">
    <name type="scientific">Candidatus Bacteroides merdipullorum</name>
    <dbReference type="NCBI Taxonomy" id="2838474"/>
    <lineage>
        <taxon>Bacteria</taxon>
        <taxon>Pseudomonadati</taxon>
        <taxon>Bacteroidota</taxon>
        <taxon>Bacteroidia</taxon>
        <taxon>Bacteroidales</taxon>
        <taxon>Bacteroidaceae</taxon>
        <taxon>Bacteroides</taxon>
    </lineage>
</organism>
<dbReference type="Pfam" id="PF07610">
    <property type="entry name" value="DUF1573"/>
    <property type="match status" value="1"/>
</dbReference>
<feature type="chain" id="PRO_5038383593" evidence="1">
    <location>
        <begin position="21"/>
        <end position="131"/>
    </location>
</feature>
<dbReference type="PANTHER" id="PTHR37833">
    <property type="entry name" value="LIPOPROTEIN-RELATED"/>
    <property type="match status" value="1"/>
</dbReference>
<keyword evidence="1" id="KW-0732">Signal</keyword>
<dbReference type="EMBL" id="DXCK01000097">
    <property type="protein sequence ID" value="HIZ02003.1"/>
    <property type="molecule type" value="Genomic_DNA"/>
</dbReference>
<evidence type="ECO:0000313" key="2">
    <source>
        <dbReference type="EMBL" id="HIZ02003.1"/>
    </source>
</evidence>
<name>A0A9D2CXI9_9BACE</name>
<dbReference type="AlphaFoldDB" id="A0A9D2CXI9"/>
<reference evidence="2" key="1">
    <citation type="journal article" date="2021" name="PeerJ">
        <title>Extensive microbial diversity within the chicken gut microbiome revealed by metagenomics and culture.</title>
        <authorList>
            <person name="Gilroy R."/>
            <person name="Ravi A."/>
            <person name="Getino M."/>
            <person name="Pursley I."/>
            <person name="Horton D.L."/>
            <person name="Alikhan N.F."/>
            <person name="Baker D."/>
            <person name="Gharbi K."/>
            <person name="Hall N."/>
            <person name="Watson M."/>
            <person name="Adriaenssens E.M."/>
            <person name="Foster-Nyarko E."/>
            <person name="Jarju S."/>
            <person name="Secka A."/>
            <person name="Antonio M."/>
            <person name="Oren A."/>
            <person name="Chaudhuri R.R."/>
            <person name="La Ragione R."/>
            <person name="Hildebrand F."/>
            <person name="Pallen M.J."/>
        </authorList>
    </citation>
    <scope>NUCLEOTIDE SEQUENCE</scope>
    <source>
        <strain evidence="2">ChiHjej12B11-24981</strain>
    </source>
</reference>
<dbReference type="InterPro" id="IPR011467">
    <property type="entry name" value="DUF1573"/>
</dbReference>
<dbReference type="InterPro" id="IPR008972">
    <property type="entry name" value="Cupredoxin"/>
</dbReference>